<proteinExistence type="predicted"/>
<keyword evidence="2" id="KW-0949">S-adenosyl-L-methionine</keyword>
<keyword evidence="3" id="KW-0479">Metal-binding</keyword>
<dbReference type="InterPro" id="IPR058240">
    <property type="entry name" value="rSAM_sf"/>
</dbReference>
<evidence type="ECO:0000256" key="4">
    <source>
        <dbReference type="ARBA" id="ARBA00023004"/>
    </source>
</evidence>
<gene>
    <name evidence="7" type="ORF">Y10_04550</name>
</gene>
<dbReference type="Proteomes" id="UP001143543">
    <property type="component" value="Unassembled WGS sequence"/>
</dbReference>
<protein>
    <recommendedName>
        <fullName evidence="6">Radical SAM core domain-containing protein</fullName>
    </recommendedName>
</protein>
<comment type="caution">
    <text evidence="7">The sequence shown here is derived from an EMBL/GenBank/DDBJ whole genome shotgun (WGS) entry which is preliminary data.</text>
</comment>
<dbReference type="InterPro" id="IPR007197">
    <property type="entry name" value="rSAM"/>
</dbReference>
<reference evidence="7" key="1">
    <citation type="submission" date="2022-07" db="EMBL/GenBank/DDBJ databases">
        <title>Taxonomy of Novel Oxalotrophic and Methylotrophic Bacteria.</title>
        <authorList>
            <person name="Sahin N."/>
            <person name="Tani A."/>
        </authorList>
    </citation>
    <scope>NUCLEOTIDE SEQUENCE</scope>
    <source>
        <strain evidence="7">Y10</strain>
    </source>
</reference>
<dbReference type="InterPro" id="IPR006638">
    <property type="entry name" value="Elp3/MiaA/NifB-like_rSAM"/>
</dbReference>
<evidence type="ECO:0000313" key="7">
    <source>
        <dbReference type="EMBL" id="GLB48087.1"/>
    </source>
</evidence>
<evidence type="ECO:0000256" key="3">
    <source>
        <dbReference type="ARBA" id="ARBA00022723"/>
    </source>
</evidence>
<evidence type="ECO:0000259" key="6">
    <source>
        <dbReference type="PROSITE" id="PS51918"/>
    </source>
</evidence>
<name>A0ABQ5MGP6_9FLAO</name>
<evidence type="ECO:0000256" key="1">
    <source>
        <dbReference type="ARBA" id="ARBA00001966"/>
    </source>
</evidence>
<dbReference type="SUPFAM" id="SSF102114">
    <property type="entry name" value="Radical SAM enzymes"/>
    <property type="match status" value="1"/>
</dbReference>
<evidence type="ECO:0000256" key="5">
    <source>
        <dbReference type="ARBA" id="ARBA00023014"/>
    </source>
</evidence>
<evidence type="ECO:0000256" key="2">
    <source>
        <dbReference type="ARBA" id="ARBA00022691"/>
    </source>
</evidence>
<dbReference type="InterPro" id="IPR050377">
    <property type="entry name" value="Radical_SAM_PqqE_MftC-like"/>
</dbReference>
<accession>A0ABQ5MGP6</accession>
<dbReference type="SFLD" id="SFLDG01067">
    <property type="entry name" value="SPASM/twitch_domain_containing"/>
    <property type="match status" value="1"/>
</dbReference>
<dbReference type="PROSITE" id="PS51918">
    <property type="entry name" value="RADICAL_SAM"/>
    <property type="match status" value="1"/>
</dbReference>
<dbReference type="PANTHER" id="PTHR11228">
    <property type="entry name" value="RADICAL SAM DOMAIN PROTEIN"/>
    <property type="match status" value="1"/>
</dbReference>
<dbReference type="PANTHER" id="PTHR11228:SF7">
    <property type="entry name" value="PQQA PEPTIDE CYCLASE"/>
    <property type="match status" value="1"/>
</dbReference>
<dbReference type="SMART" id="SM00729">
    <property type="entry name" value="Elp3"/>
    <property type="match status" value="1"/>
</dbReference>
<keyword evidence="8" id="KW-1185">Reference proteome</keyword>
<dbReference type="Gene3D" id="3.20.20.70">
    <property type="entry name" value="Aldolase class I"/>
    <property type="match status" value="1"/>
</dbReference>
<dbReference type="InterPro" id="IPR013785">
    <property type="entry name" value="Aldolase_TIM"/>
</dbReference>
<feature type="domain" description="Radical SAM core" evidence="6">
    <location>
        <begin position="28"/>
        <end position="248"/>
    </location>
</feature>
<organism evidence="7 8">
    <name type="scientific">Neptunitalea lumnitzerae</name>
    <dbReference type="NCBI Taxonomy" id="2965509"/>
    <lineage>
        <taxon>Bacteria</taxon>
        <taxon>Pseudomonadati</taxon>
        <taxon>Bacteroidota</taxon>
        <taxon>Flavobacteriia</taxon>
        <taxon>Flavobacteriales</taxon>
        <taxon>Flavobacteriaceae</taxon>
        <taxon>Neptunitalea</taxon>
    </lineage>
</organism>
<keyword evidence="5" id="KW-0411">Iron-sulfur</keyword>
<dbReference type="EMBL" id="BRVO01000001">
    <property type="protein sequence ID" value="GLB48087.1"/>
    <property type="molecule type" value="Genomic_DNA"/>
</dbReference>
<dbReference type="Pfam" id="PF04055">
    <property type="entry name" value="Radical_SAM"/>
    <property type="match status" value="1"/>
</dbReference>
<comment type="cofactor">
    <cofactor evidence="1">
        <name>[4Fe-4S] cluster</name>
        <dbReference type="ChEBI" id="CHEBI:49883"/>
    </cofactor>
</comment>
<sequence length="337" mass="39388">MNIYKLLQLNKKIKSHRVKFLGLYVFHIFKKRYVAVNLDPVMACNLRCKMCYFTDKDYVKKLKGQLTDEEVQRIASQIFGRALKLQIGCGTEPTLYKKLPELVALGKQYEVPYISITTNANLLTLEKAEELLKAGLDEFTVSLHGVTKHTYEDFMGRGDYEKFCNAMQAFAALRSKYNFKVRVNYTFNQDNFEELKDIFNHFDGNSFDILQIRPIQKIGNTEYNNFDVSGLKTAYQDTIGVIKSKCTEHNILLLAPDAIGEANKSDKINTSSFIYDYTFCYISPNFFWKKDFDWKEESFESYCKRIGWSKDLLFNVFRSKNRLKSLANRLNYEIEFN</sequence>
<dbReference type="CDD" id="cd01335">
    <property type="entry name" value="Radical_SAM"/>
    <property type="match status" value="1"/>
</dbReference>
<dbReference type="SFLD" id="SFLDS00029">
    <property type="entry name" value="Radical_SAM"/>
    <property type="match status" value="1"/>
</dbReference>
<keyword evidence="4" id="KW-0408">Iron</keyword>
<evidence type="ECO:0000313" key="8">
    <source>
        <dbReference type="Proteomes" id="UP001143543"/>
    </source>
</evidence>